<dbReference type="PANTHER" id="PTHR16184">
    <property type="entry name" value="ELONGATOR COMPLEX PROTEIN 6"/>
    <property type="match status" value="1"/>
</dbReference>
<evidence type="ECO:0008006" key="5">
    <source>
        <dbReference type="Google" id="ProtNLM"/>
    </source>
</evidence>
<comment type="similarity">
    <text evidence="2">Belongs to the ELP6 family.</text>
</comment>
<dbReference type="GO" id="GO:0002098">
    <property type="term" value="P:tRNA wobble uridine modification"/>
    <property type="evidence" value="ECO:0007669"/>
    <property type="project" value="InterPro"/>
</dbReference>
<dbReference type="PANTHER" id="PTHR16184:SF6">
    <property type="entry name" value="ELONGATOR COMPLEX PROTEIN 6"/>
    <property type="match status" value="1"/>
</dbReference>
<dbReference type="Proteomes" id="UP000284706">
    <property type="component" value="Unassembled WGS sequence"/>
</dbReference>
<keyword evidence="4" id="KW-1185">Reference proteome</keyword>
<reference evidence="3 4" key="1">
    <citation type="journal article" date="2018" name="Evol. Lett.">
        <title>Horizontal gene cluster transfer increased hallucinogenic mushroom diversity.</title>
        <authorList>
            <person name="Reynolds H.T."/>
            <person name="Vijayakumar V."/>
            <person name="Gluck-Thaler E."/>
            <person name="Korotkin H.B."/>
            <person name="Matheny P.B."/>
            <person name="Slot J.C."/>
        </authorList>
    </citation>
    <scope>NUCLEOTIDE SEQUENCE [LARGE SCALE GENOMIC DNA]</scope>
    <source>
        <strain evidence="3 4">SRW20</strain>
    </source>
</reference>
<name>A0A409VW37_9AGAR</name>
<dbReference type="Gene3D" id="3.40.50.300">
    <property type="entry name" value="P-loop containing nucleotide triphosphate hydrolases"/>
    <property type="match status" value="1"/>
</dbReference>
<evidence type="ECO:0000256" key="2">
    <source>
        <dbReference type="ARBA" id="ARBA00008837"/>
    </source>
</evidence>
<dbReference type="InterPro" id="IPR027417">
    <property type="entry name" value="P-loop_NTPase"/>
</dbReference>
<accession>A0A409VW37</accession>
<evidence type="ECO:0000313" key="3">
    <source>
        <dbReference type="EMBL" id="PPQ70457.1"/>
    </source>
</evidence>
<dbReference type="Pfam" id="PF09807">
    <property type="entry name" value="ELP6"/>
    <property type="match status" value="1"/>
</dbReference>
<dbReference type="OrthoDB" id="9995306at2759"/>
<dbReference type="UniPathway" id="UPA00988"/>
<dbReference type="EMBL" id="NHYE01005540">
    <property type="protein sequence ID" value="PPQ70457.1"/>
    <property type="molecule type" value="Genomic_DNA"/>
</dbReference>
<gene>
    <name evidence="3" type="ORF">CVT26_013904</name>
</gene>
<evidence type="ECO:0000313" key="4">
    <source>
        <dbReference type="Proteomes" id="UP000284706"/>
    </source>
</evidence>
<dbReference type="InterPro" id="IPR018627">
    <property type="entry name" value="ELP6"/>
</dbReference>
<dbReference type="InParanoid" id="A0A409VW37"/>
<dbReference type="STRING" id="231916.A0A409VW37"/>
<comment type="caution">
    <text evidence="3">The sequence shown here is derived from an EMBL/GenBank/DDBJ whole genome shotgun (WGS) entry which is preliminary data.</text>
</comment>
<dbReference type="AlphaFoldDB" id="A0A409VW37"/>
<organism evidence="3 4">
    <name type="scientific">Gymnopilus dilepis</name>
    <dbReference type="NCBI Taxonomy" id="231916"/>
    <lineage>
        <taxon>Eukaryota</taxon>
        <taxon>Fungi</taxon>
        <taxon>Dikarya</taxon>
        <taxon>Basidiomycota</taxon>
        <taxon>Agaricomycotina</taxon>
        <taxon>Agaricomycetes</taxon>
        <taxon>Agaricomycetidae</taxon>
        <taxon>Agaricales</taxon>
        <taxon>Agaricineae</taxon>
        <taxon>Hymenogastraceae</taxon>
        <taxon>Gymnopilus</taxon>
    </lineage>
</organism>
<sequence>MTFFPPFNLPHPILLLVTDHLAAPADFVLHRCVNAQLKELGRVRTNQGQGKGKVVILNVSEAVGRWKGVALKNNVNLQQHSDSGTLEIVDVLAEAQRSSEKDGNGQTLKGVLNHLSSSLDVGEGAAEEDGNTTEEGRKLVILDDVSMLEWIGFGILEVGRFLRALRGVCAKANATLVVRHHIVTPNEPDELFRLLLQLCTYHLEVLPLASGRSGTVSGEVALHPGFSAPRDMVKLVPRSAALQYRLTDTGADFFAKGTSEGVL</sequence>
<dbReference type="CDD" id="cd19495">
    <property type="entry name" value="Elp6"/>
    <property type="match status" value="1"/>
</dbReference>
<protein>
    <recommendedName>
        <fullName evidence="5">Elongator complex protein 5</fullName>
    </recommendedName>
</protein>
<dbReference type="GO" id="GO:0033588">
    <property type="term" value="C:elongator holoenzyme complex"/>
    <property type="evidence" value="ECO:0007669"/>
    <property type="project" value="InterPro"/>
</dbReference>
<proteinExistence type="inferred from homology"/>
<evidence type="ECO:0000256" key="1">
    <source>
        <dbReference type="ARBA" id="ARBA00005043"/>
    </source>
</evidence>
<comment type="pathway">
    <text evidence="1">tRNA modification; 5-methoxycarbonylmethyl-2-thiouridine-tRNA biosynthesis.</text>
</comment>